<dbReference type="EMBL" id="RPFW01000011">
    <property type="protein sequence ID" value="TVY99911.1"/>
    <property type="molecule type" value="Genomic_DNA"/>
</dbReference>
<dbReference type="InterPro" id="IPR006680">
    <property type="entry name" value="Amidohydro-rel"/>
</dbReference>
<evidence type="ECO:0000313" key="3">
    <source>
        <dbReference type="EMBL" id="TVY99911.1"/>
    </source>
</evidence>
<dbReference type="PANTHER" id="PTHR43794:SF11">
    <property type="entry name" value="AMIDOHYDROLASE-RELATED DOMAIN-CONTAINING PROTEIN"/>
    <property type="match status" value="1"/>
</dbReference>
<dbReference type="OrthoDB" id="3189065at2"/>
<dbReference type="Gene3D" id="3.20.20.140">
    <property type="entry name" value="Metal-dependent hydrolases"/>
    <property type="match status" value="1"/>
</dbReference>
<gene>
    <name evidence="3" type="ORF">EAS64_40465</name>
</gene>
<feature type="domain" description="Amidohydrolase-related" evidence="2">
    <location>
        <begin position="60"/>
        <end position="393"/>
    </location>
</feature>
<reference evidence="3 4" key="1">
    <citation type="submission" date="2018-11" db="EMBL/GenBank/DDBJ databases">
        <title>Trebonia kvetii gen.nov., sp.nov., a novel acidophilic actinobacterium, and proposal of the new actinobacterial family Treboniaceae fam. nov.</title>
        <authorList>
            <person name="Rapoport D."/>
            <person name="Sagova-Mareckova M."/>
            <person name="Sedlacek I."/>
            <person name="Provaznik J."/>
            <person name="Kralova S."/>
            <person name="Pavlinic D."/>
            <person name="Benes V."/>
            <person name="Kopecky J."/>
        </authorList>
    </citation>
    <scope>NUCLEOTIDE SEQUENCE [LARGE SCALE GENOMIC DNA]</scope>
    <source>
        <strain evidence="3 4">15Tr583</strain>
    </source>
</reference>
<dbReference type="InterPro" id="IPR011059">
    <property type="entry name" value="Metal-dep_hydrolase_composite"/>
</dbReference>
<dbReference type="SUPFAM" id="SSF51556">
    <property type="entry name" value="Metallo-dependent hydrolases"/>
    <property type="match status" value="1"/>
</dbReference>
<protein>
    <submittedName>
        <fullName evidence="3">8-oxoguanine deaminase</fullName>
        <ecNumber evidence="3">3.5.4.32</ecNumber>
    </submittedName>
</protein>
<dbReference type="SUPFAM" id="SSF51338">
    <property type="entry name" value="Composite domain of metallo-dependent hydrolases"/>
    <property type="match status" value="1"/>
</dbReference>
<dbReference type="Gene3D" id="2.30.40.10">
    <property type="entry name" value="Urease, subunit C, domain 1"/>
    <property type="match status" value="1"/>
</dbReference>
<dbReference type="Proteomes" id="UP000460272">
    <property type="component" value="Unassembled WGS sequence"/>
</dbReference>
<evidence type="ECO:0000259" key="2">
    <source>
        <dbReference type="Pfam" id="PF01979"/>
    </source>
</evidence>
<evidence type="ECO:0000256" key="1">
    <source>
        <dbReference type="ARBA" id="ARBA00022801"/>
    </source>
</evidence>
<name>A0A6P2BLU5_9ACTN</name>
<dbReference type="EC" id="3.5.4.32" evidence="3"/>
<accession>A0A6P2BLU5</accession>
<dbReference type="PANTHER" id="PTHR43794">
    <property type="entry name" value="AMINOHYDROLASE SSNA-RELATED"/>
    <property type="match status" value="1"/>
</dbReference>
<dbReference type="RefSeq" id="WP_145862019.1">
    <property type="nucleotide sequence ID" value="NZ_RPFW01000011.1"/>
</dbReference>
<keyword evidence="4" id="KW-1185">Reference proteome</keyword>
<dbReference type="CDD" id="cd01298">
    <property type="entry name" value="ATZ_TRZ_like"/>
    <property type="match status" value="1"/>
</dbReference>
<proteinExistence type="predicted"/>
<keyword evidence="1 3" id="KW-0378">Hydrolase</keyword>
<evidence type="ECO:0000313" key="4">
    <source>
        <dbReference type="Proteomes" id="UP000460272"/>
    </source>
</evidence>
<dbReference type="GO" id="GO:0102127">
    <property type="term" value="F:8-oxoguanine deaminase activity"/>
    <property type="evidence" value="ECO:0007669"/>
    <property type="project" value="UniProtKB-EC"/>
</dbReference>
<dbReference type="NCBIfam" id="NF006055">
    <property type="entry name" value="PRK08203.1"/>
    <property type="match status" value="1"/>
</dbReference>
<comment type="caution">
    <text evidence="3">The sequence shown here is derived from an EMBL/GenBank/DDBJ whole genome shotgun (WGS) entry which is preliminary data.</text>
</comment>
<dbReference type="InterPro" id="IPR032466">
    <property type="entry name" value="Metal_Hydrolase"/>
</dbReference>
<sequence>MNDRADLLVRNAKLVATCDAAGRELAGGWVAITGGLVSGVGAAGDPQPEAAEVLDAAGCLVTPGLINTHHHIYQNLTRSYGPAINGSLFSWLTALYPLWAKIDEEAAYLSAWVGLAELALGGCTTTTDHLYVAPRGGGDLWTAEITAAREVGLRFHPTRGSMTLSVKDGGLPPDSVVQDDDEVLADSERLVKLHHDPSFGAMVRVALAPCSPFSVSPALMLRTAELAEKLDVRLHTHLAEDPDEDTYCLERFGRRPVEQFEEVGWLTSRSWVAHCIYPSPAEVSRLGSAGVGVAHCPSSNMLIGGGGFAPVREFRAAGVPVGLGCDGSASTDSASLWIESRAALLLGRQRLGPTGMDGRTVLDIATRGGASCLGRSGEIGELSVGAAGDLVCWPQVGVAYAGALVDPVEAWLRCGPVAARHTVVAGRTLVRDGALTLPGVEEKLRAHAVAAARIQGLD</sequence>
<organism evidence="3 4">
    <name type="scientific">Trebonia kvetii</name>
    <dbReference type="NCBI Taxonomy" id="2480626"/>
    <lineage>
        <taxon>Bacteria</taxon>
        <taxon>Bacillati</taxon>
        <taxon>Actinomycetota</taxon>
        <taxon>Actinomycetes</taxon>
        <taxon>Streptosporangiales</taxon>
        <taxon>Treboniaceae</taxon>
        <taxon>Trebonia</taxon>
    </lineage>
</organism>
<dbReference type="Pfam" id="PF01979">
    <property type="entry name" value="Amidohydro_1"/>
    <property type="match status" value="1"/>
</dbReference>
<dbReference type="AlphaFoldDB" id="A0A6P2BLU5"/>
<dbReference type="InterPro" id="IPR050287">
    <property type="entry name" value="MTA/SAH_deaminase"/>
</dbReference>